<dbReference type="Proteomes" id="UP001283361">
    <property type="component" value="Unassembled WGS sequence"/>
</dbReference>
<protein>
    <submittedName>
        <fullName evidence="1">Uncharacterized protein</fullName>
    </submittedName>
</protein>
<evidence type="ECO:0000313" key="2">
    <source>
        <dbReference type="Proteomes" id="UP001283361"/>
    </source>
</evidence>
<dbReference type="AlphaFoldDB" id="A0AAE1E596"/>
<comment type="caution">
    <text evidence="1">The sequence shown here is derived from an EMBL/GenBank/DDBJ whole genome shotgun (WGS) entry which is preliminary data.</text>
</comment>
<proteinExistence type="predicted"/>
<reference evidence="1" key="1">
    <citation type="journal article" date="2023" name="G3 (Bethesda)">
        <title>A reference genome for the long-term kleptoplast-retaining sea slug Elysia crispata morphotype clarki.</title>
        <authorList>
            <person name="Eastman K.E."/>
            <person name="Pendleton A.L."/>
            <person name="Shaikh M.A."/>
            <person name="Suttiyut T."/>
            <person name="Ogas R."/>
            <person name="Tomko P."/>
            <person name="Gavelis G."/>
            <person name="Widhalm J.R."/>
            <person name="Wisecaver J.H."/>
        </authorList>
    </citation>
    <scope>NUCLEOTIDE SEQUENCE</scope>
    <source>
        <strain evidence="1">ECLA1</strain>
    </source>
</reference>
<keyword evidence="2" id="KW-1185">Reference proteome</keyword>
<name>A0AAE1E596_9GAST</name>
<dbReference type="EMBL" id="JAWDGP010001105">
    <property type="protein sequence ID" value="KAK3794552.1"/>
    <property type="molecule type" value="Genomic_DNA"/>
</dbReference>
<gene>
    <name evidence="1" type="ORF">RRG08_003702</name>
</gene>
<evidence type="ECO:0000313" key="1">
    <source>
        <dbReference type="EMBL" id="KAK3794552.1"/>
    </source>
</evidence>
<organism evidence="1 2">
    <name type="scientific">Elysia crispata</name>
    <name type="common">lettuce slug</name>
    <dbReference type="NCBI Taxonomy" id="231223"/>
    <lineage>
        <taxon>Eukaryota</taxon>
        <taxon>Metazoa</taxon>
        <taxon>Spiralia</taxon>
        <taxon>Lophotrochozoa</taxon>
        <taxon>Mollusca</taxon>
        <taxon>Gastropoda</taxon>
        <taxon>Heterobranchia</taxon>
        <taxon>Euthyneura</taxon>
        <taxon>Panpulmonata</taxon>
        <taxon>Sacoglossa</taxon>
        <taxon>Placobranchoidea</taxon>
        <taxon>Plakobranchidae</taxon>
        <taxon>Elysia</taxon>
    </lineage>
</organism>
<accession>A0AAE1E596</accession>
<sequence>MSFSHVNFYWFKHSKMLQPCTKSFRRKFFPGVPFCSLSFVLNQNEPPLRPGLGTDKLRNSANTSHTSRDFFQFLTLRFREKKNLWPCCKTIALRVQRRSSADFSSGDEFKARSFQHYLICQKFVCSAMQP</sequence>